<keyword evidence="3" id="KW-1185">Reference proteome</keyword>
<dbReference type="Gene3D" id="3.40.630.30">
    <property type="match status" value="1"/>
</dbReference>
<dbReference type="EMBL" id="JGZE01000030">
    <property type="protein sequence ID" value="KFI73943.1"/>
    <property type="molecule type" value="Genomic_DNA"/>
</dbReference>
<evidence type="ECO:0000313" key="2">
    <source>
        <dbReference type="EMBL" id="KFI73943.1"/>
    </source>
</evidence>
<keyword evidence="2" id="KW-0808">Transferase</keyword>
<accession>A0A087BSE3</accession>
<feature type="region of interest" description="Disordered" evidence="1">
    <location>
        <begin position="1"/>
        <end position="25"/>
    </location>
</feature>
<evidence type="ECO:0000313" key="3">
    <source>
        <dbReference type="Proteomes" id="UP000029082"/>
    </source>
</evidence>
<comment type="caution">
    <text evidence="2">The sequence shown here is derived from an EMBL/GenBank/DDBJ whole genome shotgun (WGS) entry which is preliminary data.</text>
</comment>
<sequence length="234" mass="25773">MRVSEHVHRDTRIAPRHTPRTMPLGAGTVASDIVREAVAVHGVAADDLRACGLGAHDPGRRRIRVATMGDFAAMQRNYARARTVMAANGNPTQWGSTFPRERVVREDIAQGRARVLVDRGGPEGGERILAQFAVCPGVDPTYVHIDGAWLDDGPYVAMHRVASSGLERRVARECLLWAVATYRNVRIDTHPNNAGMRHVIEGCGFTRCGCITLLDRERDLTRIAYQRRASSATD</sequence>
<dbReference type="Proteomes" id="UP000029082">
    <property type="component" value="Unassembled WGS sequence"/>
</dbReference>
<evidence type="ECO:0000256" key="1">
    <source>
        <dbReference type="SAM" id="MobiDB-lite"/>
    </source>
</evidence>
<reference evidence="2 3" key="1">
    <citation type="submission" date="2014-03" db="EMBL/GenBank/DDBJ databases">
        <title>Genomics of Bifidobacteria.</title>
        <authorList>
            <person name="Ventura M."/>
            <person name="Milani C."/>
            <person name="Lugli G.A."/>
        </authorList>
    </citation>
    <scope>NUCLEOTIDE SEQUENCE [LARGE SCALE GENOMIC DNA]</scope>
    <source>
        <strain evidence="2 3">DSM 21395</strain>
    </source>
</reference>
<gene>
    <name evidence="2" type="ORF">BMON_1612</name>
</gene>
<dbReference type="eggNOG" id="COG1670">
    <property type="taxonomic scope" value="Bacteria"/>
</dbReference>
<dbReference type="SUPFAM" id="SSF55729">
    <property type="entry name" value="Acyl-CoA N-acyltransferases (Nat)"/>
    <property type="match status" value="1"/>
</dbReference>
<organism evidence="2 3">
    <name type="scientific">Bifidobacterium mongoliense DSM 21395</name>
    <dbReference type="NCBI Taxonomy" id="1437603"/>
    <lineage>
        <taxon>Bacteria</taxon>
        <taxon>Bacillati</taxon>
        <taxon>Actinomycetota</taxon>
        <taxon>Actinomycetes</taxon>
        <taxon>Bifidobacteriales</taxon>
        <taxon>Bifidobacteriaceae</taxon>
        <taxon>Bifidobacterium</taxon>
    </lineage>
</organism>
<protein>
    <submittedName>
        <fullName evidence="2">Serine O-acetyltransferase CysE</fullName>
    </submittedName>
</protein>
<dbReference type="InterPro" id="IPR016181">
    <property type="entry name" value="Acyl_CoA_acyltransferase"/>
</dbReference>
<dbReference type="GO" id="GO:0016740">
    <property type="term" value="F:transferase activity"/>
    <property type="evidence" value="ECO:0007669"/>
    <property type="project" value="UniProtKB-KW"/>
</dbReference>
<dbReference type="STRING" id="1437603.GCA_000771525_00862"/>
<feature type="compositionally biased region" description="Basic and acidic residues" evidence="1">
    <location>
        <begin position="1"/>
        <end position="13"/>
    </location>
</feature>
<name>A0A087BSE3_9BIFI</name>
<proteinExistence type="predicted"/>
<dbReference type="AlphaFoldDB" id="A0A087BSE3"/>